<dbReference type="SMART" id="SM00436">
    <property type="entry name" value="TOP1Bc"/>
    <property type="match status" value="1"/>
</dbReference>
<accession>X1HH10</accession>
<feature type="domain" description="DNA topoisomerase type IA" evidence="1">
    <location>
        <begin position="138"/>
        <end position="242"/>
    </location>
</feature>
<evidence type="ECO:0000313" key="2">
    <source>
        <dbReference type="EMBL" id="GAH68752.1"/>
    </source>
</evidence>
<gene>
    <name evidence="2" type="ORF">S03H2_43239</name>
</gene>
<dbReference type="GO" id="GO:0003916">
    <property type="term" value="F:DNA topoisomerase activity"/>
    <property type="evidence" value="ECO:0007669"/>
    <property type="project" value="InterPro"/>
</dbReference>
<name>X1HH10_9ZZZZ</name>
<dbReference type="InterPro" id="IPR023405">
    <property type="entry name" value="Topo_IA_core_domain"/>
</dbReference>
<dbReference type="InterPro" id="IPR003601">
    <property type="entry name" value="Topo_IA_2"/>
</dbReference>
<dbReference type="GO" id="GO:0003677">
    <property type="term" value="F:DNA binding"/>
    <property type="evidence" value="ECO:0007669"/>
    <property type="project" value="InterPro"/>
</dbReference>
<organism evidence="2">
    <name type="scientific">marine sediment metagenome</name>
    <dbReference type="NCBI Taxonomy" id="412755"/>
    <lineage>
        <taxon>unclassified sequences</taxon>
        <taxon>metagenomes</taxon>
        <taxon>ecological metagenomes</taxon>
    </lineage>
</organism>
<comment type="caution">
    <text evidence="2">The sequence shown here is derived from an EMBL/GenBank/DDBJ whole genome shotgun (WGS) entry which is preliminary data.</text>
</comment>
<dbReference type="AlphaFoldDB" id="X1HH10"/>
<dbReference type="GO" id="GO:0006265">
    <property type="term" value="P:DNA topological change"/>
    <property type="evidence" value="ECO:0007669"/>
    <property type="project" value="InterPro"/>
</dbReference>
<dbReference type="SUPFAM" id="SSF56712">
    <property type="entry name" value="Prokaryotic type I DNA topoisomerase"/>
    <property type="match status" value="1"/>
</dbReference>
<proteinExistence type="predicted"/>
<evidence type="ECO:0000259" key="1">
    <source>
        <dbReference type="SMART" id="SM00436"/>
    </source>
</evidence>
<dbReference type="EMBL" id="BARU01026951">
    <property type="protein sequence ID" value="GAH68752.1"/>
    <property type="molecule type" value="Genomic_DNA"/>
</dbReference>
<protein>
    <recommendedName>
        <fullName evidence="1">DNA topoisomerase type IA domain-containing protein</fullName>
    </recommendedName>
</protein>
<reference evidence="2" key="1">
    <citation type="journal article" date="2014" name="Front. Microbiol.">
        <title>High frequency of phylogenetically diverse reductive dehalogenase-homologous genes in deep subseafloor sedimentary metagenomes.</title>
        <authorList>
            <person name="Kawai M."/>
            <person name="Futagami T."/>
            <person name="Toyoda A."/>
            <person name="Takaki Y."/>
            <person name="Nishi S."/>
            <person name="Hori S."/>
            <person name="Arai W."/>
            <person name="Tsubouchi T."/>
            <person name="Morono Y."/>
            <person name="Uchiyama I."/>
            <person name="Ito T."/>
            <person name="Fujiyama A."/>
            <person name="Inagaki F."/>
            <person name="Takami H."/>
        </authorList>
    </citation>
    <scope>NUCLEOTIDE SEQUENCE</scope>
    <source>
        <strain evidence="2">Expedition CK06-06</strain>
    </source>
</reference>
<sequence>MKPVIAEEISYYIVEGQGEDYFICDTSGSPYSFDFDGRDLLKLVSNSKGWRSLEEKIWQVGSSNLRGFRPRVYIARNRFFNQLLAFNRLPNGQPIELNKIIAATDMDIAGAYIFLSVIEGANRIAERFNPGNKISPESIYRMNLTSIDPSDVLSELENLKGFDWGSAYAGKCRQIFDFIYGSSITGHLNHKKNIHLSSNGGKRESPEGRFRFSVGRNNFLGLGALVELDSELKGQQAEEEVYLIFRGQADRDEILSQFERNSFFS</sequence>
<feature type="non-terminal residue" evidence="2">
    <location>
        <position position="265"/>
    </location>
</feature>